<evidence type="ECO:0000256" key="1">
    <source>
        <dbReference type="SAM" id="Phobius"/>
    </source>
</evidence>
<dbReference type="HOGENOM" id="CLU_1145252_0_0_2"/>
<feature type="transmembrane region" description="Helical" evidence="1">
    <location>
        <begin position="34"/>
        <end position="52"/>
    </location>
</feature>
<keyword evidence="3" id="KW-1185">Reference proteome</keyword>
<dbReference type="SUPFAM" id="SSF56112">
    <property type="entry name" value="Protein kinase-like (PK-like)"/>
    <property type="match status" value="1"/>
</dbReference>
<evidence type="ECO:0000313" key="3">
    <source>
        <dbReference type="Proteomes" id="UP000008037"/>
    </source>
</evidence>
<sequence length="233" mass="26186">MYFVNWQRKVSVEELNGQKVVVKRNKPTKEFHEFLLIYVYSLISMILIHPSAPPTFSEIMRNEGRDMRKQLEKIGISTPKLISISDIDLIEEYIEGGNLYVALASGQPAALAFGAGCLTGRLHKAGYAFVDNKAQNYLVRGDSVVRTDLGFIQKSSSHYARSMDIGSFLASVMDLGRYREIEKAFFDGYVSESGCKFSYLSIILRNIISLGFSSDSKMMFKNMVLDATMLIDA</sequence>
<dbReference type="InParanoid" id="K0IGU0"/>
<keyword evidence="1" id="KW-0472">Membrane</keyword>
<accession>K0IGU0</accession>
<dbReference type="KEGG" id="nga:Ngar_c21290"/>
<protein>
    <submittedName>
        <fullName evidence="2">Uncharacterized protein</fullName>
    </submittedName>
</protein>
<dbReference type="Proteomes" id="UP000008037">
    <property type="component" value="Chromosome"/>
</dbReference>
<dbReference type="InterPro" id="IPR011009">
    <property type="entry name" value="Kinase-like_dom_sf"/>
</dbReference>
<proteinExistence type="predicted"/>
<keyword evidence="1" id="KW-1133">Transmembrane helix</keyword>
<dbReference type="STRING" id="1237085.Ngar_c21290"/>
<evidence type="ECO:0000313" key="2">
    <source>
        <dbReference type="EMBL" id="AFU59060.1"/>
    </source>
</evidence>
<reference evidence="2 3" key="1">
    <citation type="journal article" date="2012" name="Environ. Microbiol.">
        <title>The genome of the ammonia-oxidizing Candidatus Nitrososphaera gargensis: insights into metabolic versatility and environmental adaptations.</title>
        <authorList>
            <person name="Spang A."/>
            <person name="Poehlein A."/>
            <person name="Offre P."/>
            <person name="Zumbragel S."/>
            <person name="Haider S."/>
            <person name="Rychlik N."/>
            <person name="Nowka B."/>
            <person name="Schmeisser C."/>
            <person name="Lebedeva E.V."/>
            <person name="Rattei T."/>
            <person name="Bohm C."/>
            <person name="Schmid M."/>
            <person name="Galushko A."/>
            <person name="Hatzenpichler R."/>
            <person name="Weinmaier T."/>
            <person name="Daniel R."/>
            <person name="Schleper C."/>
            <person name="Spieck E."/>
            <person name="Streit W."/>
            <person name="Wagner M."/>
        </authorList>
    </citation>
    <scope>NUCLEOTIDE SEQUENCE [LARGE SCALE GENOMIC DNA]</scope>
    <source>
        <strain evidence="3">Ga9.2</strain>
    </source>
</reference>
<dbReference type="BioCyc" id="CNIT1237085:G1324-2127-MONOMER"/>
<name>K0IGU0_NITGG</name>
<dbReference type="AlphaFoldDB" id="K0IGU0"/>
<gene>
    <name evidence="2" type="ordered locus">Ngar_c21290</name>
</gene>
<keyword evidence="1" id="KW-0812">Transmembrane</keyword>
<dbReference type="EMBL" id="CP002408">
    <property type="protein sequence ID" value="AFU59060.1"/>
    <property type="molecule type" value="Genomic_DNA"/>
</dbReference>
<organism evidence="2 3">
    <name type="scientific">Nitrososphaera gargensis (strain Ga9.2)</name>
    <dbReference type="NCBI Taxonomy" id="1237085"/>
    <lineage>
        <taxon>Archaea</taxon>
        <taxon>Nitrososphaerota</taxon>
        <taxon>Nitrososphaeria</taxon>
        <taxon>Nitrososphaerales</taxon>
        <taxon>Nitrososphaeraceae</taxon>
        <taxon>Nitrososphaera</taxon>
    </lineage>
</organism>